<proteinExistence type="predicted"/>
<gene>
    <name evidence="2" type="ORF">FHS87_002958</name>
</gene>
<name>A0A840Y2E2_9PROT</name>
<reference evidence="2 3" key="1">
    <citation type="submission" date="2020-08" db="EMBL/GenBank/DDBJ databases">
        <title>Genomic Encyclopedia of Type Strains, Phase IV (KMG-IV): sequencing the most valuable type-strain genomes for metagenomic binning, comparative biology and taxonomic classification.</title>
        <authorList>
            <person name="Goeker M."/>
        </authorList>
    </citation>
    <scope>NUCLEOTIDE SEQUENCE [LARGE SCALE GENOMIC DNA]</scope>
    <source>
        <strain evidence="2 3">DSM 25622</strain>
    </source>
</reference>
<dbReference type="EMBL" id="JACIJD010000013">
    <property type="protein sequence ID" value="MBB5694905.1"/>
    <property type="molecule type" value="Genomic_DNA"/>
</dbReference>
<dbReference type="Proteomes" id="UP000580654">
    <property type="component" value="Unassembled WGS sequence"/>
</dbReference>
<keyword evidence="1" id="KW-0812">Transmembrane</keyword>
<feature type="transmembrane region" description="Helical" evidence="1">
    <location>
        <begin position="12"/>
        <end position="33"/>
    </location>
</feature>
<organism evidence="2 3">
    <name type="scientific">Muricoccus pecuniae</name>
    <dbReference type="NCBI Taxonomy" id="693023"/>
    <lineage>
        <taxon>Bacteria</taxon>
        <taxon>Pseudomonadati</taxon>
        <taxon>Pseudomonadota</taxon>
        <taxon>Alphaproteobacteria</taxon>
        <taxon>Acetobacterales</taxon>
        <taxon>Roseomonadaceae</taxon>
        <taxon>Muricoccus</taxon>
    </lineage>
</organism>
<evidence type="ECO:0000256" key="1">
    <source>
        <dbReference type="SAM" id="Phobius"/>
    </source>
</evidence>
<sequence>MIAGSQALRGPGLTVTLVTLVLVALLVLAEYALDWPIPLHH</sequence>
<accession>A0A840Y2E2</accession>
<evidence type="ECO:0000313" key="3">
    <source>
        <dbReference type="Proteomes" id="UP000580654"/>
    </source>
</evidence>
<protein>
    <submittedName>
        <fullName evidence="2">Tfp pilus assembly protein PilX</fullName>
    </submittedName>
</protein>
<keyword evidence="3" id="KW-1185">Reference proteome</keyword>
<comment type="caution">
    <text evidence="2">The sequence shown here is derived from an EMBL/GenBank/DDBJ whole genome shotgun (WGS) entry which is preliminary data.</text>
</comment>
<dbReference type="RefSeq" id="WP_281394445.1">
    <property type="nucleotide sequence ID" value="NZ_JACIJD010000013.1"/>
</dbReference>
<dbReference type="AlphaFoldDB" id="A0A840Y2E2"/>
<keyword evidence="1" id="KW-0472">Membrane</keyword>
<evidence type="ECO:0000313" key="2">
    <source>
        <dbReference type="EMBL" id="MBB5694905.1"/>
    </source>
</evidence>
<keyword evidence="1" id="KW-1133">Transmembrane helix</keyword>